<keyword evidence="3" id="KW-1185">Reference proteome</keyword>
<protein>
    <submittedName>
        <fullName evidence="2">Uncharacterized protein</fullName>
    </submittedName>
</protein>
<evidence type="ECO:0000313" key="2">
    <source>
        <dbReference type="EMBL" id="ACO69546.1"/>
    </source>
</evidence>
<feature type="region of interest" description="Disordered" evidence="1">
    <location>
        <begin position="649"/>
        <end position="706"/>
    </location>
</feature>
<sequence>MAIKDRPGQPKRDMKPHPLLTKLMRERLREHSAHLEQQHAEFGPETSDASLGAADRTVDSDAVSTPGSHFARDKSPSQRRVSAVLKVEKDKSGATTTAESSAPGSSRSRSPGSGGRPNVPRTDRPTSSFASSGRKSPSHRSAKLGSAKKSGSIPAFLSFSFGWGGKNKEDSPEMPKKRAPKLSEKEADALYTRLYNEKKLTPERDPEETFKPKISKKSLAIGARVHARESGRMDRVEYLVKKGTTELRDRKHENGLHMDPDRSAGDVRTVPPNEWFMDSFGRLSKTGDRYVRSIRKAEDDKIAEGCTFKPTLSKATQELVKNTPYLQHTNFYDRGLEWAERKKRAIAAQAKAREDEEERECTFRPRTAGDAPAFVRRIAAKKRAEKMALAGVDADNEVDLLDGVGGAIASATSRSKGWLPPTQRPKKWEETLGVGYDPNEPTGAVTGRAMMLGGATPGGAWETPGGDGGAVVEVGAEVRVVNGIVLPHAPADHPGARSTRKSGHVPLHSAASHYRRRDEGVNEVDKLEDEKLQSPDIVDDVGGVSPDYFEKLHLERVQKARIQEQEKIARLYRHDGKNWENRVTKPKPFSFNKRGEGDRFKALRRPVSARLPGSSLTASVSSLKNAVYRDADEDPPGFEAYYDAVGARRGPPGWSKGPTGTGTGAATSGDEDESQEEFFDAPAGMEGGRGRMRERHNDAGWGSYDY</sequence>
<gene>
    <name evidence="2" type="ORF">MICPUN_60879</name>
</gene>
<dbReference type="AlphaFoldDB" id="C1FGH5"/>
<dbReference type="GeneID" id="8245637"/>
<proteinExistence type="predicted"/>
<dbReference type="OMA" id="RERHNDA"/>
<feature type="compositionally biased region" description="Basic and acidic residues" evidence="1">
    <location>
        <begin position="166"/>
        <end position="188"/>
    </location>
</feature>
<feature type="region of interest" description="Disordered" evidence="1">
    <location>
        <begin position="163"/>
        <end position="215"/>
    </location>
</feature>
<accession>C1FGH5</accession>
<feature type="compositionally biased region" description="Basic and acidic residues" evidence="1">
    <location>
        <begin position="29"/>
        <end position="39"/>
    </location>
</feature>
<feature type="compositionally biased region" description="Basic and acidic residues" evidence="1">
    <location>
        <begin position="688"/>
        <end position="698"/>
    </location>
</feature>
<feature type="compositionally biased region" description="Polar residues" evidence="1">
    <location>
        <begin position="125"/>
        <end position="135"/>
    </location>
</feature>
<evidence type="ECO:0000256" key="1">
    <source>
        <dbReference type="SAM" id="MobiDB-lite"/>
    </source>
</evidence>
<dbReference type="Proteomes" id="UP000002009">
    <property type="component" value="Chromosome 8"/>
</dbReference>
<feature type="region of interest" description="Disordered" evidence="1">
    <location>
        <begin position="489"/>
        <end position="521"/>
    </location>
</feature>
<reference evidence="2 3" key="1">
    <citation type="journal article" date="2009" name="Science">
        <title>Green evolution and dynamic adaptations revealed by genomes of the marine picoeukaryotes Micromonas.</title>
        <authorList>
            <person name="Worden A.Z."/>
            <person name="Lee J.H."/>
            <person name="Mock T."/>
            <person name="Rouze P."/>
            <person name="Simmons M.P."/>
            <person name="Aerts A.L."/>
            <person name="Allen A.E."/>
            <person name="Cuvelier M.L."/>
            <person name="Derelle E."/>
            <person name="Everett M.V."/>
            <person name="Foulon E."/>
            <person name="Grimwood J."/>
            <person name="Gundlach H."/>
            <person name="Henrissat B."/>
            <person name="Napoli C."/>
            <person name="McDonald S.M."/>
            <person name="Parker M.S."/>
            <person name="Rombauts S."/>
            <person name="Salamov A."/>
            <person name="Von Dassow P."/>
            <person name="Badger J.H."/>
            <person name="Coutinho P.M."/>
            <person name="Demir E."/>
            <person name="Dubchak I."/>
            <person name="Gentemann C."/>
            <person name="Eikrem W."/>
            <person name="Gready J.E."/>
            <person name="John U."/>
            <person name="Lanier W."/>
            <person name="Lindquist E.A."/>
            <person name="Lucas S."/>
            <person name="Mayer K.F."/>
            <person name="Moreau H."/>
            <person name="Not F."/>
            <person name="Otillar R."/>
            <person name="Panaud O."/>
            <person name="Pangilinan J."/>
            <person name="Paulsen I."/>
            <person name="Piegu B."/>
            <person name="Poliakov A."/>
            <person name="Robbens S."/>
            <person name="Schmutz J."/>
            <person name="Toulza E."/>
            <person name="Wyss T."/>
            <person name="Zelensky A."/>
            <person name="Zhou K."/>
            <person name="Armbrust E.V."/>
            <person name="Bhattacharya D."/>
            <person name="Goodenough U.W."/>
            <person name="Van de Peer Y."/>
            <person name="Grigoriev I.V."/>
        </authorList>
    </citation>
    <scope>NUCLEOTIDE SEQUENCE [LARGE SCALE GENOMIC DNA]</scope>
    <source>
        <strain evidence="3">RCC299 / NOUM17</strain>
    </source>
</reference>
<evidence type="ECO:0000313" key="3">
    <source>
        <dbReference type="Proteomes" id="UP000002009"/>
    </source>
</evidence>
<dbReference type="RefSeq" id="XP_002508288.1">
    <property type="nucleotide sequence ID" value="XM_002508242.1"/>
</dbReference>
<organism evidence="2 3">
    <name type="scientific">Micromonas commoda (strain RCC299 / NOUM17 / CCMP2709)</name>
    <name type="common">Picoplanktonic green alga</name>
    <dbReference type="NCBI Taxonomy" id="296587"/>
    <lineage>
        <taxon>Eukaryota</taxon>
        <taxon>Viridiplantae</taxon>
        <taxon>Chlorophyta</taxon>
        <taxon>Mamiellophyceae</taxon>
        <taxon>Mamiellales</taxon>
        <taxon>Mamiellaceae</taxon>
        <taxon>Micromonas</taxon>
    </lineage>
</organism>
<feature type="region of interest" description="Disordered" evidence="1">
    <location>
        <begin position="29"/>
        <end position="150"/>
    </location>
</feature>
<feature type="compositionally biased region" description="Low complexity" evidence="1">
    <location>
        <begin position="100"/>
        <end position="120"/>
    </location>
</feature>
<dbReference type="OrthoDB" id="10636593at2759"/>
<feature type="compositionally biased region" description="Acidic residues" evidence="1">
    <location>
        <begin position="669"/>
        <end position="679"/>
    </location>
</feature>
<dbReference type="KEGG" id="mis:MICPUN_60879"/>
<dbReference type="PANTHER" id="PTHR37028">
    <property type="entry name" value="UNNAMED PRODUCT-RELATED"/>
    <property type="match status" value="1"/>
</dbReference>
<feature type="compositionally biased region" description="Basic and acidic residues" evidence="1">
    <location>
        <begin position="195"/>
        <end position="211"/>
    </location>
</feature>
<dbReference type="PANTHER" id="PTHR37028:SF4">
    <property type="entry name" value="ALMS MOTIF DOMAIN-CONTAINING PROTEIN"/>
    <property type="match status" value="1"/>
</dbReference>
<dbReference type="InParanoid" id="C1FGH5"/>
<dbReference type="EMBL" id="CP001575">
    <property type="protein sequence ID" value="ACO69546.1"/>
    <property type="molecule type" value="Genomic_DNA"/>
</dbReference>
<name>C1FGH5_MICCC</name>